<evidence type="ECO:0000256" key="3">
    <source>
        <dbReference type="SAM" id="MobiDB-lite"/>
    </source>
</evidence>
<protein>
    <recommendedName>
        <fullName evidence="4">Trichothecene 3-O-acetyltransferase-like N-terminal domain-containing protein</fullName>
    </recommendedName>
</protein>
<evidence type="ECO:0000256" key="2">
    <source>
        <dbReference type="ARBA" id="ARBA00023315"/>
    </source>
</evidence>
<organism evidence="5 6">
    <name type="scientific">Aspergillus lucknowensis</name>
    <dbReference type="NCBI Taxonomy" id="176173"/>
    <lineage>
        <taxon>Eukaryota</taxon>
        <taxon>Fungi</taxon>
        <taxon>Dikarya</taxon>
        <taxon>Ascomycota</taxon>
        <taxon>Pezizomycotina</taxon>
        <taxon>Eurotiomycetes</taxon>
        <taxon>Eurotiomycetidae</taxon>
        <taxon>Eurotiales</taxon>
        <taxon>Aspergillaceae</taxon>
        <taxon>Aspergillus</taxon>
        <taxon>Aspergillus subgen. Nidulantes</taxon>
    </lineage>
</organism>
<comment type="caution">
    <text evidence="5">The sequence shown here is derived from an EMBL/GenBank/DDBJ whole genome shotgun (WGS) entry which is preliminary data.</text>
</comment>
<dbReference type="InterPro" id="IPR023213">
    <property type="entry name" value="CAT-like_dom_sf"/>
</dbReference>
<dbReference type="Proteomes" id="UP001610432">
    <property type="component" value="Unassembled WGS sequence"/>
</dbReference>
<dbReference type="InterPro" id="IPR054710">
    <property type="entry name" value="Tri101-like_N"/>
</dbReference>
<feature type="compositionally biased region" description="Polar residues" evidence="3">
    <location>
        <begin position="373"/>
        <end position="383"/>
    </location>
</feature>
<keyword evidence="1" id="KW-0808">Transferase</keyword>
<dbReference type="Gene3D" id="3.30.559.10">
    <property type="entry name" value="Chloramphenicol acetyltransferase-like domain"/>
    <property type="match status" value="2"/>
</dbReference>
<keyword evidence="2" id="KW-0012">Acyltransferase</keyword>
<dbReference type="GeneID" id="98149814"/>
<feature type="domain" description="Trichothecene 3-O-acetyltransferase-like N-terminal" evidence="4">
    <location>
        <begin position="25"/>
        <end position="177"/>
    </location>
</feature>
<dbReference type="InterPro" id="IPR050317">
    <property type="entry name" value="Plant_Fungal_Acyltransferase"/>
</dbReference>
<evidence type="ECO:0000256" key="1">
    <source>
        <dbReference type="ARBA" id="ARBA00022679"/>
    </source>
</evidence>
<evidence type="ECO:0000313" key="6">
    <source>
        <dbReference type="Proteomes" id="UP001610432"/>
    </source>
</evidence>
<dbReference type="PANTHER" id="PTHR31642:SF270">
    <property type="entry name" value="O-ACYLTRANSFERASE AUSQ"/>
    <property type="match status" value="1"/>
</dbReference>
<evidence type="ECO:0000259" key="4">
    <source>
        <dbReference type="Pfam" id="PF22664"/>
    </source>
</evidence>
<gene>
    <name evidence="5" type="ORF">BJX67DRAFT_391206</name>
</gene>
<dbReference type="EMBL" id="JBFXLQ010000066">
    <property type="protein sequence ID" value="KAL2862547.1"/>
    <property type="molecule type" value="Genomic_DNA"/>
</dbReference>
<feature type="region of interest" description="Disordered" evidence="3">
    <location>
        <begin position="365"/>
        <end position="401"/>
    </location>
</feature>
<name>A0ABR4LDV6_9EURO</name>
<dbReference type="PANTHER" id="PTHR31642">
    <property type="entry name" value="TRICHOTHECENE 3-O-ACETYLTRANSFERASE"/>
    <property type="match status" value="1"/>
</dbReference>
<accession>A0ABR4LDV6</accession>
<proteinExistence type="predicted"/>
<keyword evidence="6" id="KW-1185">Reference proteome</keyword>
<sequence length="455" mass="49749">MATNGALDDSLYQDVLAQLPFLNGYSQASAGFQVAPDVARDDIVSSIRAAIDEIVRQVPLVGEQVVHEPGPPGTTGRYFAAPWPDDGERNEIVRVKDCSSLLPSFTQILRAGASLSVLPAEHIVPFPGLPSPHGLTERVPVFALQVNFIRGGVILTFHTHHNLIDAAGTIQIGRMLAALLKGHTLDPAHIAQANRDRTRIVPLIPPGEPVRDYSYLRRPEGWAPSMPKSPFKWSEFRISLQGLATLRKNTMEGTKLLFSEDDALTAWIWKRLSTVRVARGIPATRVSKWARAVDGRAAMRIPAGYLGHMIHHAVAQMTLQELIAAPLSKIAAQLRGALQEVNNEHALRSYATFLANTPDKSTIVYGSPRNPDTDQGCSSNLSNEGGGEDAESAHFGPLLGPRRFGRRPSSAPIPGCLYFHPPEGNAVMIMVCFPEDDLNALKRDGEWRRFMRAVV</sequence>
<reference evidence="5 6" key="1">
    <citation type="submission" date="2024-07" db="EMBL/GenBank/DDBJ databases">
        <title>Section-level genome sequencing and comparative genomics of Aspergillus sections Usti and Cavernicolus.</title>
        <authorList>
            <consortium name="Lawrence Berkeley National Laboratory"/>
            <person name="Nybo J.L."/>
            <person name="Vesth T.C."/>
            <person name="Theobald S."/>
            <person name="Frisvad J.C."/>
            <person name="Larsen T.O."/>
            <person name="Kjaerboelling I."/>
            <person name="Rothschild-Mancinelli K."/>
            <person name="Lyhne E.K."/>
            <person name="Kogle M.E."/>
            <person name="Barry K."/>
            <person name="Clum A."/>
            <person name="Na H."/>
            <person name="Ledsgaard L."/>
            <person name="Lin J."/>
            <person name="Lipzen A."/>
            <person name="Kuo A."/>
            <person name="Riley R."/>
            <person name="Mondo S."/>
            <person name="Labutti K."/>
            <person name="Haridas S."/>
            <person name="Pangalinan J."/>
            <person name="Salamov A.A."/>
            <person name="Simmons B.A."/>
            <person name="Magnuson J.K."/>
            <person name="Chen J."/>
            <person name="Drula E."/>
            <person name="Henrissat B."/>
            <person name="Wiebenga A."/>
            <person name="Lubbers R.J."/>
            <person name="Gomes A.C."/>
            <person name="Macurrencykelacurrency M.R."/>
            <person name="Stajich J."/>
            <person name="Grigoriev I.V."/>
            <person name="Mortensen U.H."/>
            <person name="De Vries R.P."/>
            <person name="Baker S.E."/>
            <person name="Andersen M.R."/>
        </authorList>
    </citation>
    <scope>NUCLEOTIDE SEQUENCE [LARGE SCALE GENOMIC DNA]</scope>
    <source>
        <strain evidence="5 6">CBS 449.75</strain>
    </source>
</reference>
<evidence type="ECO:0000313" key="5">
    <source>
        <dbReference type="EMBL" id="KAL2862547.1"/>
    </source>
</evidence>
<dbReference type="Pfam" id="PF22664">
    <property type="entry name" value="TRI-like_N"/>
    <property type="match status" value="1"/>
</dbReference>
<dbReference type="RefSeq" id="XP_070881526.1">
    <property type="nucleotide sequence ID" value="XM_071034742.1"/>
</dbReference>